<gene>
    <name evidence="3" type="ORF">VTK73DRAFT_2494</name>
</gene>
<accession>A0ABR3Y1C0</accession>
<evidence type="ECO:0000313" key="3">
    <source>
        <dbReference type="EMBL" id="KAL1882085.1"/>
    </source>
</evidence>
<proteinExistence type="predicted"/>
<feature type="domain" description="Transcription elongation factor Eaf N-terminal" evidence="2">
    <location>
        <begin position="16"/>
        <end position="116"/>
    </location>
</feature>
<dbReference type="Pfam" id="PF09816">
    <property type="entry name" value="EAF"/>
    <property type="match status" value="1"/>
</dbReference>
<feature type="compositionally biased region" description="Acidic residues" evidence="1">
    <location>
        <begin position="379"/>
        <end position="389"/>
    </location>
</feature>
<feature type="compositionally biased region" description="Acidic residues" evidence="1">
    <location>
        <begin position="354"/>
        <end position="364"/>
    </location>
</feature>
<organism evidence="3 4">
    <name type="scientific">Phialemonium thermophilum</name>
    <dbReference type="NCBI Taxonomy" id="223376"/>
    <lineage>
        <taxon>Eukaryota</taxon>
        <taxon>Fungi</taxon>
        <taxon>Dikarya</taxon>
        <taxon>Ascomycota</taxon>
        <taxon>Pezizomycotina</taxon>
        <taxon>Sordariomycetes</taxon>
        <taxon>Sordariomycetidae</taxon>
        <taxon>Cephalothecales</taxon>
        <taxon>Cephalothecaceae</taxon>
        <taxon>Phialemonium</taxon>
    </lineage>
</organism>
<evidence type="ECO:0000313" key="4">
    <source>
        <dbReference type="Proteomes" id="UP001586593"/>
    </source>
</evidence>
<name>A0ABR3Y1C0_9PEZI</name>
<dbReference type="Proteomes" id="UP001586593">
    <property type="component" value="Unassembled WGS sequence"/>
</dbReference>
<keyword evidence="4" id="KW-1185">Reference proteome</keyword>
<dbReference type="InterPro" id="IPR019194">
    <property type="entry name" value="Tscrpt_elong_fac_Eaf_N"/>
</dbReference>
<sequence>MSAAQGIIDPTKPGKYPVILSDALLGKPSSETYTGIRYNHKPALSSESAPFTARLRKSAKDGSYNLGFDDKGNKYTYNGTRTSNDGQYVLIFDPARKALVLHRLDSLFHMNITRTPDNANAESLRIEFPQLQVSGPIVGSGSASGSSSSSQAASDQHASRTSATSGMPDKGKAAASAPPKPTKEKAPVSLTLPDSAKAAPPMTTESTSKAKQRRREELQDEDEEEDDDDDDGGLTIEYPGGAPPSTDFSPAFPSFPAQINRRFSDFVRDAGEDDEEEDEDADAEFEDVGMEGGDEEDEEVDEEASNLIDAFKLPSPVEGRGNDAHMHQYQQQIASSVQPQAQDQQPEPYGSVDNMDDMDADLEADLEREFQKVSGALDMDSESSVSEED</sequence>
<protein>
    <recommendedName>
        <fullName evidence="2">Transcription elongation factor Eaf N-terminal domain-containing protein</fullName>
    </recommendedName>
</protein>
<evidence type="ECO:0000256" key="1">
    <source>
        <dbReference type="SAM" id="MobiDB-lite"/>
    </source>
</evidence>
<feature type="compositionally biased region" description="Acidic residues" evidence="1">
    <location>
        <begin position="271"/>
        <end position="304"/>
    </location>
</feature>
<reference evidence="3 4" key="1">
    <citation type="journal article" date="2024" name="Commun. Biol.">
        <title>Comparative genomic analysis of thermophilic fungi reveals convergent evolutionary adaptations and gene losses.</title>
        <authorList>
            <person name="Steindorff A.S."/>
            <person name="Aguilar-Pontes M.V."/>
            <person name="Robinson A.J."/>
            <person name="Andreopoulos B."/>
            <person name="LaButti K."/>
            <person name="Kuo A."/>
            <person name="Mondo S."/>
            <person name="Riley R."/>
            <person name="Otillar R."/>
            <person name="Haridas S."/>
            <person name="Lipzen A."/>
            <person name="Grimwood J."/>
            <person name="Schmutz J."/>
            <person name="Clum A."/>
            <person name="Reid I.D."/>
            <person name="Moisan M.C."/>
            <person name="Butler G."/>
            <person name="Nguyen T.T.M."/>
            <person name="Dewar K."/>
            <person name="Conant G."/>
            <person name="Drula E."/>
            <person name="Henrissat B."/>
            <person name="Hansel C."/>
            <person name="Singer S."/>
            <person name="Hutchinson M.I."/>
            <person name="de Vries R.P."/>
            <person name="Natvig D.O."/>
            <person name="Powell A.J."/>
            <person name="Tsang A."/>
            <person name="Grigoriev I.V."/>
        </authorList>
    </citation>
    <scope>NUCLEOTIDE SEQUENCE [LARGE SCALE GENOMIC DNA]</scope>
    <source>
        <strain evidence="3 4">ATCC 24622</strain>
    </source>
</reference>
<feature type="compositionally biased region" description="Low complexity" evidence="1">
    <location>
        <begin position="139"/>
        <end position="154"/>
    </location>
</feature>
<feature type="region of interest" description="Disordered" evidence="1">
    <location>
        <begin position="137"/>
        <end position="389"/>
    </location>
</feature>
<comment type="caution">
    <text evidence="3">The sequence shown here is derived from an EMBL/GenBank/DDBJ whole genome shotgun (WGS) entry which is preliminary data.</text>
</comment>
<feature type="compositionally biased region" description="Acidic residues" evidence="1">
    <location>
        <begin position="218"/>
        <end position="232"/>
    </location>
</feature>
<dbReference type="EMBL" id="JAZHXJ010000017">
    <property type="protein sequence ID" value="KAL1882085.1"/>
    <property type="molecule type" value="Genomic_DNA"/>
</dbReference>
<feature type="compositionally biased region" description="Polar residues" evidence="1">
    <location>
        <begin position="328"/>
        <end position="345"/>
    </location>
</feature>
<evidence type="ECO:0000259" key="2">
    <source>
        <dbReference type="Pfam" id="PF09816"/>
    </source>
</evidence>